<proteinExistence type="inferred from homology"/>
<accession>A0A9P6ERX1</accession>
<gene>
    <name evidence="7" type="ORF">CPB83DRAFT_888927</name>
</gene>
<dbReference type="Gene3D" id="3.30.43.10">
    <property type="entry name" value="Uridine Diphospho-n-acetylenolpyruvylglucosamine Reductase, domain 2"/>
    <property type="match status" value="1"/>
</dbReference>
<evidence type="ECO:0000256" key="5">
    <source>
        <dbReference type="ARBA" id="ARBA00023002"/>
    </source>
</evidence>
<comment type="caution">
    <text evidence="7">The sequence shown here is derived from an EMBL/GenBank/DDBJ whole genome shotgun (WGS) entry which is preliminary data.</text>
</comment>
<comment type="cofactor">
    <cofactor evidence="1">
        <name>FAD</name>
        <dbReference type="ChEBI" id="CHEBI:57692"/>
    </cofactor>
</comment>
<dbReference type="PANTHER" id="PTHR42973:SF39">
    <property type="entry name" value="FAD-BINDING PCMH-TYPE DOMAIN-CONTAINING PROTEIN"/>
    <property type="match status" value="1"/>
</dbReference>
<protein>
    <submittedName>
        <fullName evidence="7">FAD-binding domain-containing protein</fullName>
    </submittedName>
</protein>
<comment type="similarity">
    <text evidence="2">Belongs to the oxygen-dependent FAD-linked oxidoreductase family.</text>
</comment>
<dbReference type="Pfam" id="PF08031">
    <property type="entry name" value="BBE"/>
    <property type="match status" value="1"/>
</dbReference>
<dbReference type="PANTHER" id="PTHR42973">
    <property type="entry name" value="BINDING OXIDOREDUCTASE, PUTATIVE (AFU_ORTHOLOGUE AFUA_1G17690)-RELATED"/>
    <property type="match status" value="1"/>
</dbReference>
<keyword evidence="5" id="KW-0560">Oxidoreductase</keyword>
<dbReference type="AlphaFoldDB" id="A0A9P6ERX1"/>
<keyword evidence="4" id="KW-0274">FAD</keyword>
<organism evidence="7 8">
    <name type="scientific">Crepidotus variabilis</name>
    <dbReference type="NCBI Taxonomy" id="179855"/>
    <lineage>
        <taxon>Eukaryota</taxon>
        <taxon>Fungi</taxon>
        <taxon>Dikarya</taxon>
        <taxon>Basidiomycota</taxon>
        <taxon>Agaricomycotina</taxon>
        <taxon>Agaricomycetes</taxon>
        <taxon>Agaricomycetidae</taxon>
        <taxon>Agaricales</taxon>
        <taxon>Agaricineae</taxon>
        <taxon>Crepidotaceae</taxon>
        <taxon>Crepidotus</taxon>
    </lineage>
</organism>
<dbReference type="Gene3D" id="3.30.465.10">
    <property type="match status" value="1"/>
</dbReference>
<evidence type="ECO:0000256" key="2">
    <source>
        <dbReference type="ARBA" id="ARBA00005466"/>
    </source>
</evidence>
<dbReference type="InterPro" id="IPR016167">
    <property type="entry name" value="FAD-bd_PCMH_sub1"/>
</dbReference>
<keyword evidence="3" id="KW-0285">Flavoprotein</keyword>
<dbReference type="InterPro" id="IPR016166">
    <property type="entry name" value="FAD-bd_PCMH"/>
</dbReference>
<dbReference type="InterPro" id="IPR036318">
    <property type="entry name" value="FAD-bd_PCMH-like_sf"/>
</dbReference>
<evidence type="ECO:0000313" key="7">
    <source>
        <dbReference type="EMBL" id="KAF9534986.1"/>
    </source>
</evidence>
<name>A0A9P6ERX1_9AGAR</name>
<dbReference type="InterPro" id="IPR016169">
    <property type="entry name" value="FAD-bd_PCMH_sub2"/>
</dbReference>
<evidence type="ECO:0000256" key="4">
    <source>
        <dbReference type="ARBA" id="ARBA00022827"/>
    </source>
</evidence>
<evidence type="ECO:0000313" key="8">
    <source>
        <dbReference type="Proteomes" id="UP000807306"/>
    </source>
</evidence>
<dbReference type="Gene3D" id="3.40.462.20">
    <property type="match status" value="1"/>
</dbReference>
<reference evidence="7" key="1">
    <citation type="submission" date="2020-11" db="EMBL/GenBank/DDBJ databases">
        <authorList>
            <consortium name="DOE Joint Genome Institute"/>
            <person name="Ahrendt S."/>
            <person name="Riley R."/>
            <person name="Andreopoulos W."/>
            <person name="Labutti K."/>
            <person name="Pangilinan J."/>
            <person name="Ruiz-Duenas F.J."/>
            <person name="Barrasa J.M."/>
            <person name="Sanchez-Garcia M."/>
            <person name="Camarero S."/>
            <person name="Miyauchi S."/>
            <person name="Serrano A."/>
            <person name="Linde D."/>
            <person name="Babiker R."/>
            <person name="Drula E."/>
            <person name="Ayuso-Fernandez I."/>
            <person name="Pacheco R."/>
            <person name="Padilla G."/>
            <person name="Ferreira P."/>
            <person name="Barriuso J."/>
            <person name="Kellner H."/>
            <person name="Castanera R."/>
            <person name="Alfaro M."/>
            <person name="Ramirez L."/>
            <person name="Pisabarro A.G."/>
            <person name="Kuo A."/>
            <person name="Tritt A."/>
            <person name="Lipzen A."/>
            <person name="He G."/>
            <person name="Yan M."/>
            <person name="Ng V."/>
            <person name="Cullen D."/>
            <person name="Martin F."/>
            <person name="Rosso M.-N."/>
            <person name="Henrissat B."/>
            <person name="Hibbett D."/>
            <person name="Martinez A.T."/>
            <person name="Grigoriev I.V."/>
        </authorList>
    </citation>
    <scope>NUCLEOTIDE SEQUENCE</scope>
    <source>
        <strain evidence="7">CBS 506.95</strain>
    </source>
</reference>
<evidence type="ECO:0000256" key="1">
    <source>
        <dbReference type="ARBA" id="ARBA00001974"/>
    </source>
</evidence>
<dbReference type="InterPro" id="IPR050416">
    <property type="entry name" value="FAD-linked_Oxidoreductase"/>
</dbReference>
<dbReference type="SUPFAM" id="SSF56176">
    <property type="entry name" value="FAD-binding/transporter-associated domain-like"/>
    <property type="match status" value="1"/>
</dbReference>
<sequence length="465" mass="50864">MSDFSSLQAAFKGDLVTPEHANYNEAISRWAINAQKKAQIVAFPKDPEDVSLAINYARDNKLPFAIKGGGHSTAGNSSSTGVSVDQSRYMKNVEIDSEKQLGYVDGGCLWADVDKAAIEKGFAAVGGTVNHTGVAGLTVGGGYGWLSGLHGLVIDNLVQATVVVASGQVLTASASENSDLFFGIRGGGSNFGVVTQFIFKIHPQRRKVFAGPLIWPADRLEEVIEATNKWQVTQKFNEGIMHNFSKGPNGPVIKTILFYNGSEAEGRENFKFLFDLKPAMDYSGEIPYENVNTIINPAVPHGRCWIFKGAFYSKLEAATLKKMFEHTAATTTGEHETMFIVEYYSLTKMLSVPAGETAFVRKDAGNVVLVNSWKTDTPENNVIGRANTKGLSDIIVESQRVYLGDKNQGYGNYDQDGTEEKNIGTVKSSAENLFGDNYPRLQQIKAKYDPHSFFYNWFAIQPATV</sequence>
<dbReference type="Proteomes" id="UP000807306">
    <property type="component" value="Unassembled WGS sequence"/>
</dbReference>
<dbReference type="OrthoDB" id="415825at2759"/>
<dbReference type="PROSITE" id="PS51387">
    <property type="entry name" value="FAD_PCMH"/>
    <property type="match status" value="1"/>
</dbReference>
<evidence type="ECO:0000259" key="6">
    <source>
        <dbReference type="PROSITE" id="PS51387"/>
    </source>
</evidence>
<feature type="domain" description="FAD-binding PCMH-type" evidence="6">
    <location>
        <begin position="33"/>
        <end position="204"/>
    </location>
</feature>
<evidence type="ECO:0000256" key="3">
    <source>
        <dbReference type="ARBA" id="ARBA00022630"/>
    </source>
</evidence>
<dbReference type="Pfam" id="PF01565">
    <property type="entry name" value="FAD_binding_4"/>
    <property type="match status" value="1"/>
</dbReference>
<dbReference type="GO" id="GO:0016491">
    <property type="term" value="F:oxidoreductase activity"/>
    <property type="evidence" value="ECO:0007669"/>
    <property type="project" value="UniProtKB-KW"/>
</dbReference>
<keyword evidence="8" id="KW-1185">Reference proteome</keyword>
<dbReference type="GO" id="GO:0071949">
    <property type="term" value="F:FAD binding"/>
    <property type="evidence" value="ECO:0007669"/>
    <property type="project" value="InterPro"/>
</dbReference>
<dbReference type="EMBL" id="MU157825">
    <property type="protein sequence ID" value="KAF9534986.1"/>
    <property type="molecule type" value="Genomic_DNA"/>
</dbReference>
<dbReference type="InterPro" id="IPR012951">
    <property type="entry name" value="BBE"/>
</dbReference>
<dbReference type="InterPro" id="IPR006094">
    <property type="entry name" value="Oxid_FAD_bind_N"/>
</dbReference>